<dbReference type="OrthoDB" id="10254720at2759"/>
<evidence type="ECO:0000256" key="9">
    <source>
        <dbReference type="ARBA" id="ARBA00033785"/>
    </source>
</evidence>
<dbReference type="RefSeq" id="XP_033664860.1">
    <property type="nucleotide sequence ID" value="XM_033817728.1"/>
</dbReference>
<dbReference type="InterPro" id="IPR001683">
    <property type="entry name" value="PX_dom"/>
</dbReference>
<accession>A0A6A6CA96</accession>
<comment type="similarity">
    <text evidence="3">Belongs to the YPT35 family.</text>
</comment>
<evidence type="ECO:0000256" key="7">
    <source>
        <dbReference type="ARBA" id="ARBA00033728"/>
    </source>
</evidence>
<dbReference type="InterPro" id="IPR037917">
    <property type="entry name" value="Ypt35_PX"/>
</dbReference>
<evidence type="ECO:0000313" key="12">
    <source>
        <dbReference type="EMBL" id="KAF2163971.1"/>
    </source>
</evidence>
<dbReference type="InterPro" id="IPR036871">
    <property type="entry name" value="PX_dom_sf"/>
</dbReference>
<feature type="compositionally biased region" description="Polar residues" evidence="10">
    <location>
        <begin position="34"/>
        <end position="47"/>
    </location>
</feature>
<dbReference type="CDD" id="cd07280">
    <property type="entry name" value="PX_YPT35"/>
    <property type="match status" value="1"/>
</dbReference>
<dbReference type="SUPFAM" id="SSF64268">
    <property type="entry name" value="PX domain"/>
    <property type="match status" value="1"/>
</dbReference>
<dbReference type="PROSITE" id="PS50195">
    <property type="entry name" value="PX"/>
    <property type="match status" value="1"/>
</dbReference>
<dbReference type="Pfam" id="PF00787">
    <property type="entry name" value="PX"/>
    <property type="match status" value="1"/>
</dbReference>
<dbReference type="Proteomes" id="UP000799537">
    <property type="component" value="Unassembled WGS sequence"/>
</dbReference>
<comment type="function">
    <text evidence="7">Recruits the lipid transfer protein VPS13 to endosomal and vacuolar membranes.</text>
</comment>
<keyword evidence="6" id="KW-0472">Membrane</keyword>
<evidence type="ECO:0000256" key="3">
    <source>
        <dbReference type="ARBA" id="ARBA00007426"/>
    </source>
</evidence>
<dbReference type="GO" id="GO:0032266">
    <property type="term" value="F:phosphatidylinositol-3-phosphate binding"/>
    <property type="evidence" value="ECO:0007669"/>
    <property type="project" value="InterPro"/>
</dbReference>
<dbReference type="Gene3D" id="3.30.1520.10">
    <property type="entry name" value="Phox-like domain"/>
    <property type="match status" value="1"/>
</dbReference>
<evidence type="ECO:0000256" key="5">
    <source>
        <dbReference type="ARBA" id="ARBA00022753"/>
    </source>
</evidence>
<dbReference type="GO" id="GO:0010008">
    <property type="term" value="C:endosome membrane"/>
    <property type="evidence" value="ECO:0007669"/>
    <property type="project" value="UniProtKB-SubCell"/>
</dbReference>
<dbReference type="EMBL" id="ML993606">
    <property type="protein sequence ID" value="KAF2163971.1"/>
    <property type="molecule type" value="Genomic_DNA"/>
</dbReference>
<evidence type="ECO:0000256" key="10">
    <source>
        <dbReference type="SAM" id="MobiDB-lite"/>
    </source>
</evidence>
<keyword evidence="4" id="KW-0926">Vacuole</keyword>
<feature type="domain" description="PX" evidence="11">
    <location>
        <begin position="75"/>
        <end position="185"/>
    </location>
</feature>
<reference evidence="12" key="1">
    <citation type="journal article" date="2020" name="Stud. Mycol.">
        <title>101 Dothideomycetes genomes: a test case for predicting lifestyles and emergence of pathogens.</title>
        <authorList>
            <person name="Haridas S."/>
            <person name="Albert R."/>
            <person name="Binder M."/>
            <person name="Bloem J."/>
            <person name="Labutti K."/>
            <person name="Salamov A."/>
            <person name="Andreopoulos B."/>
            <person name="Baker S."/>
            <person name="Barry K."/>
            <person name="Bills G."/>
            <person name="Bluhm B."/>
            <person name="Cannon C."/>
            <person name="Castanera R."/>
            <person name="Culley D."/>
            <person name="Daum C."/>
            <person name="Ezra D."/>
            <person name="Gonzalez J."/>
            <person name="Henrissat B."/>
            <person name="Kuo A."/>
            <person name="Liang C."/>
            <person name="Lipzen A."/>
            <person name="Lutzoni F."/>
            <person name="Magnuson J."/>
            <person name="Mondo S."/>
            <person name="Nolan M."/>
            <person name="Ohm R."/>
            <person name="Pangilinan J."/>
            <person name="Park H.-J."/>
            <person name="Ramirez L."/>
            <person name="Alfaro M."/>
            <person name="Sun H."/>
            <person name="Tritt A."/>
            <person name="Yoshinaga Y."/>
            <person name="Zwiers L.-H."/>
            <person name="Turgeon B."/>
            <person name="Goodwin S."/>
            <person name="Spatafora J."/>
            <person name="Crous P."/>
            <person name="Grigoriev I."/>
        </authorList>
    </citation>
    <scope>NUCLEOTIDE SEQUENCE</scope>
    <source>
        <strain evidence="12">ATCC 36951</strain>
    </source>
</reference>
<dbReference type="GO" id="GO:0005774">
    <property type="term" value="C:vacuolar membrane"/>
    <property type="evidence" value="ECO:0007669"/>
    <property type="project" value="UniProtKB-SubCell"/>
</dbReference>
<keyword evidence="13" id="KW-1185">Reference proteome</keyword>
<feature type="region of interest" description="Disordered" evidence="10">
    <location>
        <begin position="1"/>
        <end position="47"/>
    </location>
</feature>
<comment type="subcellular location">
    <subcellularLocation>
        <location evidence="2">Endosome</location>
    </subcellularLocation>
    <subcellularLocation>
        <location evidence="1">Vacuole membrane</location>
        <topology evidence="1">Peripheral membrane protein</topology>
    </subcellularLocation>
</comment>
<evidence type="ECO:0000256" key="2">
    <source>
        <dbReference type="ARBA" id="ARBA00004177"/>
    </source>
</evidence>
<dbReference type="PANTHER" id="PTHR10555:SF170">
    <property type="entry name" value="FI18122P1"/>
    <property type="match status" value="1"/>
</dbReference>
<keyword evidence="5" id="KW-0967">Endosome</keyword>
<protein>
    <recommendedName>
        <fullName evidence="8">Endosomal/vacuolar adapter protein YPT35</fullName>
    </recommendedName>
    <alternativeName>
        <fullName evidence="9">PX domain-containing protein YPT35</fullName>
    </alternativeName>
</protein>
<dbReference type="AlphaFoldDB" id="A0A6A6CA96"/>
<proteinExistence type="inferred from homology"/>
<organism evidence="12 13">
    <name type="scientific">Zasmidium cellare ATCC 36951</name>
    <dbReference type="NCBI Taxonomy" id="1080233"/>
    <lineage>
        <taxon>Eukaryota</taxon>
        <taxon>Fungi</taxon>
        <taxon>Dikarya</taxon>
        <taxon>Ascomycota</taxon>
        <taxon>Pezizomycotina</taxon>
        <taxon>Dothideomycetes</taxon>
        <taxon>Dothideomycetidae</taxon>
        <taxon>Mycosphaerellales</taxon>
        <taxon>Mycosphaerellaceae</taxon>
        <taxon>Zasmidium</taxon>
    </lineage>
</organism>
<sequence>MGSRDAAPPVNDDGHDSVPPPASHVTEAPPYWSTGPTRHSRSTSYHSLNQTRPPAIVLEDNTDDLHDHSQSCWAQSVSIDEYVVVSGPTGIGAYVVWHCTVSTLKGGDLCIRKRYSEFDRLREDLVRAFPHAEVMIPPLPRKSVVSRFRPKFLEQRKMGLEHFLNCVLLNPEFASSPILKDFIFY</sequence>
<evidence type="ECO:0000256" key="1">
    <source>
        <dbReference type="ARBA" id="ARBA00004148"/>
    </source>
</evidence>
<dbReference type="SMART" id="SM00312">
    <property type="entry name" value="PX"/>
    <property type="match status" value="1"/>
</dbReference>
<evidence type="ECO:0000256" key="8">
    <source>
        <dbReference type="ARBA" id="ARBA00033774"/>
    </source>
</evidence>
<name>A0A6A6CA96_ZASCE</name>
<evidence type="ECO:0000256" key="6">
    <source>
        <dbReference type="ARBA" id="ARBA00023136"/>
    </source>
</evidence>
<evidence type="ECO:0000313" key="13">
    <source>
        <dbReference type="Proteomes" id="UP000799537"/>
    </source>
</evidence>
<evidence type="ECO:0000259" key="11">
    <source>
        <dbReference type="PROSITE" id="PS50195"/>
    </source>
</evidence>
<gene>
    <name evidence="12" type="ORF">M409DRAFT_68212</name>
</gene>
<evidence type="ECO:0000256" key="4">
    <source>
        <dbReference type="ARBA" id="ARBA00022554"/>
    </source>
</evidence>
<dbReference type="GeneID" id="54571000"/>
<dbReference type="PANTHER" id="PTHR10555">
    <property type="entry name" value="SORTING NEXIN"/>
    <property type="match status" value="1"/>
</dbReference>